<protein>
    <submittedName>
        <fullName evidence="2">Omp28-related outer membrane protein</fullName>
    </submittedName>
</protein>
<proteinExistence type="predicted"/>
<dbReference type="EMBL" id="JAANAS010000001">
    <property type="protein sequence ID" value="NGZ88733.1"/>
    <property type="molecule type" value="Genomic_DNA"/>
</dbReference>
<dbReference type="Gene3D" id="2.60.40.10">
    <property type="entry name" value="Immunoglobulins"/>
    <property type="match status" value="1"/>
</dbReference>
<evidence type="ECO:0000313" key="3">
    <source>
        <dbReference type="Proteomes" id="UP000643701"/>
    </source>
</evidence>
<reference evidence="2" key="1">
    <citation type="submission" date="2020-03" db="EMBL/GenBank/DDBJ databases">
        <title>Psychroflexus Maritimus sp. nov., isolate from marine sediment.</title>
        <authorList>
            <person name="Zhong Y.-L."/>
        </authorList>
    </citation>
    <scope>NUCLEOTIDE SEQUENCE</scope>
    <source>
        <strain evidence="2">C1</strain>
    </source>
</reference>
<sequence>MKRYFARLLLFLPLLLCLHSCEENYVTQEGISNVIFSSDQGNRVLIGSEVEIRLETNRGENITHEAQLFVDDELISEDQLIIVNDQEDETKIIDAYVKLSSNSITSFTLKAEYLNLESSFELNFHDGTDQVFKKRALIEDYTGTWCGWCPRLSHAMSLASDFSDNVVFSAIHRAPTGTADPYNFEEAEPLEDLIDTPGYPKGFINRVHQWAFPEPDNIAQVLEFTQGERPYLDFAIHSSIENNNLDVDVKTLFTEDYENTKLIVYLQENGLVYPQTNYTSFYNGENPIQNYVHNYTLRKVLTDILGDEISNEESKKGNLLSKTFSITIPEEIENVEQLDLVVFMVDEQNEVINVRKAKVGEDQEFEFD</sequence>
<dbReference type="Proteomes" id="UP000643701">
    <property type="component" value="Unassembled WGS sequence"/>
</dbReference>
<dbReference type="RefSeq" id="WP_166398999.1">
    <property type="nucleotide sequence ID" value="NZ_JAANAS010000001.1"/>
</dbReference>
<accession>A0A967ABU6</accession>
<comment type="caution">
    <text evidence="2">The sequence shown here is derived from an EMBL/GenBank/DDBJ whole genome shotgun (WGS) entry which is preliminary data.</text>
</comment>
<keyword evidence="1" id="KW-0732">Signal</keyword>
<dbReference type="InterPro" id="IPR013783">
    <property type="entry name" value="Ig-like_fold"/>
</dbReference>
<feature type="chain" id="PRO_5037880953" evidence="1">
    <location>
        <begin position="23"/>
        <end position="368"/>
    </location>
</feature>
<name>A0A967ABU6_9FLAO</name>
<dbReference type="Pfam" id="PF11551">
    <property type="entry name" value="Omp28"/>
    <property type="match status" value="1"/>
</dbReference>
<dbReference type="InterPro" id="IPR021615">
    <property type="entry name" value="Omp28"/>
</dbReference>
<feature type="signal peptide" evidence="1">
    <location>
        <begin position="1"/>
        <end position="22"/>
    </location>
</feature>
<keyword evidence="3" id="KW-1185">Reference proteome</keyword>
<gene>
    <name evidence="2" type="ORF">G7034_00520</name>
</gene>
<evidence type="ECO:0000313" key="2">
    <source>
        <dbReference type="EMBL" id="NGZ88733.1"/>
    </source>
</evidence>
<dbReference type="AlphaFoldDB" id="A0A967ABU6"/>
<organism evidence="2 3">
    <name type="scientific">Psychroflexus maritimus</name>
    <dbReference type="NCBI Taxonomy" id="2714865"/>
    <lineage>
        <taxon>Bacteria</taxon>
        <taxon>Pseudomonadati</taxon>
        <taxon>Bacteroidota</taxon>
        <taxon>Flavobacteriia</taxon>
        <taxon>Flavobacteriales</taxon>
        <taxon>Flavobacteriaceae</taxon>
        <taxon>Psychroflexus</taxon>
    </lineage>
</organism>
<evidence type="ECO:0000256" key="1">
    <source>
        <dbReference type="SAM" id="SignalP"/>
    </source>
</evidence>